<evidence type="ECO:0000313" key="1">
    <source>
        <dbReference type="EMBL" id="JAD72727.1"/>
    </source>
</evidence>
<proteinExistence type="predicted"/>
<protein>
    <submittedName>
        <fullName evidence="1">Uncharacterized protein</fullName>
    </submittedName>
</protein>
<reference evidence="1" key="1">
    <citation type="submission" date="2014-09" db="EMBL/GenBank/DDBJ databases">
        <authorList>
            <person name="Magalhaes I.L.F."/>
            <person name="Oliveira U."/>
            <person name="Santos F.R."/>
            <person name="Vidigal T.H.D.A."/>
            <person name="Brescovit A.D."/>
            <person name="Santos A.J."/>
        </authorList>
    </citation>
    <scope>NUCLEOTIDE SEQUENCE</scope>
    <source>
        <tissue evidence="1">Shoot tissue taken approximately 20 cm above the soil surface</tissue>
    </source>
</reference>
<dbReference type="AlphaFoldDB" id="A0A0A9CMI3"/>
<accession>A0A0A9CMI3</accession>
<organism evidence="1">
    <name type="scientific">Arundo donax</name>
    <name type="common">Giant reed</name>
    <name type="synonym">Donax arundinaceus</name>
    <dbReference type="NCBI Taxonomy" id="35708"/>
    <lineage>
        <taxon>Eukaryota</taxon>
        <taxon>Viridiplantae</taxon>
        <taxon>Streptophyta</taxon>
        <taxon>Embryophyta</taxon>
        <taxon>Tracheophyta</taxon>
        <taxon>Spermatophyta</taxon>
        <taxon>Magnoliopsida</taxon>
        <taxon>Liliopsida</taxon>
        <taxon>Poales</taxon>
        <taxon>Poaceae</taxon>
        <taxon>PACMAD clade</taxon>
        <taxon>Arundinoideae</taxon>
        <taxon>Arundineae</taxon>
        <taxon>Arundo</taxon>
    </lineage>
</organism>
<name>A0A0A9CMI3_ARUDO</name>
<sequence>MSPSYRCSSGDCWQTQLCITAPA</sequence>
<dbReference type="EMBL" id="GBRH01225168">
    <property type="protein sequence ID" value="JAD72727.1"/>
    <property type="molecule type" value="Transcribed_RNA"/>
</dbReference>
<reference evidence="1" key="2">
    <citation type="journal article" date="2015" name="Data Brief">
        <title>Shoot transcriptome of the giant reed, Arundo donax.</title>
        <authorList>
            <person name="Barrero R.A."/>
            <person name="Guerrero F.D."/>
            <person name="Moolhuijzen P."/>
            <person name="Goolsby J.A."/>
            <person name="Tidwell J."/>
            <person name="Bellgard S.E."/>
            <person name="Bellgard M.I."/>
        </authorList>
    </citation>
    <scope>NUCLEOTIDE SEQUENCE</scope>
    <source>
        <tissue evidence="1">Shoot tissue taken approximately 20 cm above the soil surface</tissue>
    </source>
</reference>